<keyword evidence="4" id="KW-1185">Reference proteome</keyword>
<evidence type="ECO:0000313" key="4">
    <source>
        <dbReference type="Proteomes" id="UP000000226"/>
    </source>
</evidence>
<dbReference type="STRING" id="3885.V7BM97"/>
<gene>
    <name evidence="3" type="ORF">PHAVU_006G096300g</name>
</gene>
<dbReference type="PANTHER" id="PTHR45089:SF42">
    <property type="entry name" value="J DOMAIN-CONTAINING PROTEIN"/>
    <property type="match status" value="1"/>
</dbReference>
<proteinExistence type="predicted"/>
<feature type="compositionally biased region" description="Basic and acidic residues" evidence="1">
    <location>
        <begin position="721"/>
        <end position="736"/>
    </location>
</feature>
<reference evidence="3" key="1">
    <citation type="submission" date="2013-04" db="EMBL/GenBank/DDBJ databases">
        <authorList>
            <person name="Schmutz J."/>
            <person name="McClean P."/>
            <person name="Shu S."/>
            <person name="Cregan P."/>
            <person name="Rokhsar D."/>
            <person name="Jackson S."/>
        </authorList>
    </citation>
    <scope>NUCLEOTIDE SEQUENCE</scope>
</reference>
<dbReference type="eggNOG" id="ENOG502QS8C">
    <property type="taxonomic scope" value="Eukaryota"/>
</dbReference>
<evidence type="ECO:0000259" key="2">
    <source>
        <dbReference type="PROSITE" id="PS50076"/>
    </source>
</evidence>
<reference evidence="4" key="2">
    <citation type="journal article" date="2014" name="Nat. Genet.">
        <title>A reference genome for common bean and genome-wide analysis of dual domestications.</title>
        <authorList>
            <person name="Schmutz J."/>
            <person name="McClean P.E."/>
            <person name="Mamidi S."/>
            <person name="Wu G.A."/>
            <person name="Cannon S.B."/>
            <person name="Grimwood J."/>
            <person name="Jenkins J."/>
            <person name="Shu S."/>
            <person name="Song Q."/>
            <person name="Chavarro C."/>
            <person name="Torres-Torres M."/>
            <person name="Geffroy V."/>
            <person name="Moghaddam S.M."/>
            <person name="Gao D."/>
            <person name="Abernathy B."/>
            <person name="Barry K."/>
            <person name="Blair M."/>
            <person name="Brick M.A."/>
            <person name="Chovatia M."/>
            <person name="Gepts P."/>
            <person name="Goodstein D.M."/>
            <person name="Gonzales M."/>
            <person name="Hellsten U."/>
            <person name="Hyten D.L."/>
            <person name="Jia G."/>
            <person name="Kelly J.D."/>
            <person name="Kudrna D."/>
            <person name="Lee R."/>
            <person name="Richard M.M."/>
            <person name="Miklas P.N."/>
            <person name="Osorno J.M."/>
            <person name="Rodrigues J."/>
            <person name="Thareau V."/>
            <person name="Urrea C.A."/>
            <person name="Wang M."/>
            <person name="Yu Y."/>
            <person name="Zhang M."/>
            <person name="Wing R.A."/>
            <person name="Cregan P.B."/>
            <person name="Rokhsar D.S."/>
            <person name="Jackson S.A."/>
        </authorList>
    </citation>
    <scope>NUCLEOTIDE SEQUENCE [LARGE SCALE GENOMIC DNA]</scope>
    <source>
        <strain evidence="4">cv. G19833</strain>
    </source>
</reference>
<feature type="compositionally biased region" description="Polar residues" evidence="1">
    <location>
        <begin position="711"/>
        <end position="720"/>
    </location>
</feature>
<dbReference type="InterPro" id="IPR001623">
    <property type="entry name" value="DnaJ_domain"/>
</dbReference>
<organism evidence="3 4">
    <name type="scientific">Phaseolus vulgaris</name>
    <name type="common">Kidney bean</name>
    <name type="synonym">French bean</name>
    <dbReference type="NCBI Taxonomy" id="3885"/>
    <lineage>
        <taxon>Eukaryota</taxon>
        <taxon>Viridiplantae</taxon>
        <taxon>Streptophyta</taxon>
        <taxon>Embryophyta</taxon>
        <taxon>Tracheophyta</taxon>
        <taxon>Spermatophyta</taxon>
        <taxon>Magnoliopsida</taxon>
        <taxon>eudicotyledons</taxon>
        <taxon>Gunneridae</taxon>
        <taxon>Pentapetalae</taxon>
        <taxon>rosids</taxon>
        <taxon>fabids</taxon>
        <taxon>Fabales</taxon>
        <taxon>Fabaceae</taxon>
        <taxon>Papilionoideae</taxon>
        <taxon>50 kb inversion clade</taxon>
        <taxon>NPAAA clade</taxon>
        <taxon>indigoferoid/millettioid clade</taxon>
        <taxon>Phaseoleae</taxon>
        <taxon>Phaseolus</taxon>
    </lineage>
</organism>
<dbReference type="EMBL" id="CM002293">
    <property type="protein sequence ID" value="ESW19097.1"/>
    <property type="molecule type" value="Genomic_DNA"/>
</dbReference>
<protein>
    <recommendedName>
        <fullName evidence="2">J domain-containing protein</fullName>
    </recommendedName>
</protein>
<dbReference type="OrthoDB" id="10250354at2759"/>
<feature type="region of interest" description="Disordered" evidence="1">
    <location>
        <begin position="296"/>
        <end position="372"/>
    </location>
</feature>
<dbReference type="Gramene" id="ESW19097">
    <property type="protein sequence ID" value="ESW19097"/>
    <property type="gene ID" value="PHAVU_006G096300g"/>
</dbReference>
<dbReference type="PROSITE" id="PS50076">
    <property type="entry name" value="DNAJ_2"/>
    <property type="match status" value="1"/>
</dbReference>
<dbReference type="Pfam" id="PF11926">
    <property type="entry name" value="DUF3444"/>
    <property type="match status" value="2"/>
</dbReference>
<feature type="compositionally biased region" description="Basic and acidic residues" evidence="1">
    <location>
        <begin position="323"/>
        <end position="338"/>
    </location>
</feature>
<dbReference type="OMA" id="MFQCGQI"/>
<dbReference type="Gramene" id="ESW19096">
    <property type="protein sequence ID" value="ESW19096"/>
    <property type="gene ID" value="PHAVU_006G096300g"/>
</dbReference>
<dbReference type="InterPro" id="IPR024593">
    <property type="entry name" value="DUF3444"/>
</dbReference>
<evidence type="ECO:0000313" key="3">
    <source>
        <dbReference type="EMBL" id="ESW19097.1"/>
    </source>
</evidence>
<sequence>MECNKDEAVRAKQIAENKMQAGDYEGGLKFATKAQRLFPDIQNIVQILAVCDVHCAARKKLSEFDMDWYGILQTQQSADEATIKKQYRKLALLLHPDKNKSAGAEAAFKLIGEANRMLSDQCKRALYDSKIGISVGNTAAKVAPSHPNGNAGNYQNIFNSQPHAWNPYHQFENQTFWTCCSHCNTRYQYYKTILNQTLRCQQCSKSFTAHDMGNHNVPPTYWSPFNNHKESAKHASSKEASKSNGGKSHGVEEEGVSMSKCTAGVGAYSKVANSRNGHVAAGVTKAGVKVFKAKESQASTKVGCKRARQSASNDNNKAGNGKGMKDTKDQENTVDPHRKTSRKKQHVLYPETDKAGDFGSSPRRPRHHESFTTPKVEEKEVPVTGGLFSNLNPAYRATGVGGQNGETINKASEPHEETILRNKAKVEQTNVQGREVLNSDLNDRKSKANYCSPSKSNLPPNAEISCPDPDFSDFERDKAEDCFAVNQLWAIFDNDDGMPRFYALVKKVYSPFRLRITWLEADSDGLGEIRWHEAGLPIACGKFRLGDSQRTSDRFMFSHQMHCIKGSDTSTYLIYPKKGETWAIFRHWDLGWSSNPEKHLEYQFEYVEVLSDFDENVGIEVAYLGKLEGFVSLFLHTVLNSISLFCISPHEMYRFSHRIPSYKMTGAERKGVPSGSFELDPAGLPTCLFEVGDTGVAKMDGVNCSHREYSNSKVKQAKSSDSIHKSKLQESIDSERAAQILRRSPRSSQKSMVNGQASTRQFTVRKDDINIEHRGYSPPEGNAASSQTNARKVKTPQKQEKNSYDGETLKTRKLPRDLSKKDALGDASERTRCKLTANQSKNSKNVKSTNIPQLVGESVSDFKKDKTEKMFQCGQIWAIYGDRDHMPNTYAQIKKIEFTPSFRVQVSMLEPCPVPSVKRAISCGTFEVKKSKLQILSPSAFSHQLKVEPLVNNRYEIYPRKGEVWFLYEDQNYELTSSKHGRGKCNIVEVLADSEKSIQVVVLSPHNNSQTIFKAPRIQRSKTGVIEVLREEVGRFSHQIPAFQHRDNVHLMGCWELDPSSVPGSFVPIN</sequence>
<dbReference type="EMBL" id="CM002293">
    <property type="protein sequence ID" value="ESW19096.1"/>
    <property type="molecule type" value="Genomic_DNA"/>
</dbReference>
<dbReference type="Pfam" id="PF00226">
    <property type="entry name" value="DnaJ"/>
    <property type="match status" value="1"/>
</dbReference>
<feature type="compositionally biased region" description="Basic and acidic residues" evidence="1">
    <location>
        <begin position="227"/>
        <end position="241"/>
    </location>
</feature>
<feature type="compositionally biased region" description="Polar residues" evidence="1">
    <location>
        <begin position="746"/>
        <end position="762"/>
    </location>
</feature>
<feature type="compositionally biased region" description="Basic and acidic residues" evidence="1">
    <location>
        <begin position="764"/>
        <end position="775"/>
    </location>
</feature>
<evidence type="ECO:0000256" key="1">
    <source>
        <dbReference type="SAM" id="MobiDB-lite"/>
    </source>
</evidence>
<dbReference type="InterPro" id="IPR036869">
    <property type="entry name" value="J_dom_sf"/>
</dbReference>
<dbReference type="PANTHER" id="PTHR45089">
    <property type="entry name" value="DNAJ HEAT SHOCK AMINO-TERMINAL DOMAIN PROTEIN-RELATED"/>
    <property type="match status" value="1"/>
</dbReference>
<feature type="domain" description="J" evidence="2">
    <location>
        <begin position="67"/>
        <end position="131"/>
    </location>
</feature>
<dbReference type="SMART" id="SM00271">
    <property type="entry name" value="DnaJ"/>
    <property type="match status" value="1"/>
</dbReference>
<name>V7BM97_PHAVU</name>
<dbReference type="AlphaFoldDB" id="V7BM97"/>
<dbReference type="PRINTS" id="PR00625">
    <property type="entry name" value="JDOMAIN"/>
</dbReference>
<feature type="compositionally biased region" description="Basic and acidic residues" evidence="1">
    <location>
        <begin position="797"/>
        <end position="830"/>
    </location>
</feature>
<feature type="region of interest" description="Disordered" evidence="1">
    <location>
        <begin position="222"/>
        <end position="256"/>
    </location>
</feature>
<dbReference type="CDD" id="cd06257">
    <property type="entry name" value="DnaJ"/>
    <property type="match status" value="1"/>
</dbReference>
<feature type="compositionally biased region" description="Polar residues" evidence="1">
    <location>
        <begin position="309"/>
        <end position="318"/>
    </location>
</feature>
<feature type="region of interest" description="Disordered" evidence="1">
    <location>
        <begin position="708"/>
        <end position="830"/>
    </location>
</feature>
<dbReference type="SUPFAM" id="SSF46565">
    <property type="entry name" value="Chaperone J-domain"/>
    <property type="match status" value="1"/>
</dbReference>
<dbReference type="Gene3D" id="1.10.287.110">
    <property type="entry name" value="DnaJ domain"/>
    <property type="match status" value="1"/>
</dbReference>
<accession>V7BM97</accession>
<dbReference type="Proteomes" id="UP000000226">
    <property type="component" value="Chromosome 6"/>
</dbReference>